<dbReference type="GO" id="GO:0005829">
    <property type="term" value="C:cytosol"/>
    <property type="evidence" value="ECO:0007669"/>
    <property type="project" value="TreeGrafter"/>
</dbReference>
<name>A0A0A7EG16_9GAMM</name>
<protein>
    <submittedName>
        <fullName evidence="1">Spore coat protein</fullName>
    </submittedName>
</protein>
<keyword evidence="2" id="KW-1185">Reference proteome</keyword>
<dbReference type="KEGG" id="pseo:OM33_07155"/>
<dbReference type="eggNOG" id="COG1861">
    <property type="taxonomic scope" value="Bacteria"/>
</dbReference>
<evidence type="ECO:0000313" key="2">
    <source>
        <dbReference type="Proteomes" id="UP000030341"/>
    </source>
</evidence>
<dbReference type="RefSeq" id="WP_038640400.1">
    <property type="nucleotide sequence ID" value="NZ_CP009888.1"/>
</dbReference>
<organism evidence="1 2">
    <name type="scientific">Pseudoalteromonas piratica</name>
    <dbReference type="NCBI Taxonomy" id="1348114"/>
    <lineage>
        <taxon>Bacteria</taxon>
        <taxon>Pseudomonadati</taxon>
        <taxon>Pseudomonadota</taxon>
        <taxon>Gammaproteobacteria</taxon>
        <taxon>Alteromonadales</taxon>
        <taxon>Pseudoalteromonadaceae</taxon>
        <taxon>Pseudoalteromonas</taxon>
    </lineage>
</organism>
<dbReference type="STRING" id="1348114.OM33_07155"/>
<dbReference type="OrthoDB" id="9801052at2"/>
<dbReference type="PANTHER" id="PTHR42866">
    <property type="entry name" value="3-DEOXY-MANNO-OCTULOSONATE CYTIDYLYLTRANSFERASE"/>
    <property type="match status" value="1"/>
</dbReference>
<dbReference type="CDD" id="cd02518">
    <property type="entry name" value="GT2_SpsF"/>
    <property type="match status" value="1"/>
</dbReference>
<evidence type="ECO:0000313" key="1">
    <source>
        <dbReference type="EMBL" id="AIY64952.1"/>
    </source>
</evidence>
<accession>A0A0A7EG16</accession>
<dbReference type="HOGENOM" id="CLU_072501_0_0_6"/>
<dbReference type="Proteomes" id="UP000030341">
    <property type="component" value="Chromosome 1"/>
</dbReference>
<dbReference type="InterPro" id="IPR003329">
    <property type="entry name" value="Cytidylyl_trans"/>
</dbReference>
<dbReference type="EMBL" id="CP009888">
    <property type="protein sequence ID" value="AIY64952.1"/>
    <property type="molecule type" value="Genomic_DNA"/>
</dbReference>
<dbReference type="SUPFAM" id="SSF53448">
    <property type="entry name" value="Nucleotide-diphospho-sugar transferases"/>
    <property type="match status" value="1"/>
</dbReference>
<dbReference type="PANTHER" id="PTHR42866:SF1">
    <property type="entry name" value="SPORE COAT POLYSACCHARIDE BIOSYNTHESIS PROTEIN SPSF"/>
    <property type="match status" value="1"/>
</dbReference>
<gene>
    <name evidence="1" type="ORF">OM33_07155</name>
</gene>
<reference evidence="1 2" key="1">
    <citation type="submission" date="2014-11" db="EMBL/GenBank/DDBJ databases">
        <title>Complete Genome Sequence of Pseudoalteromonas sp. Strain OCN003 Isolated from Kaneohe Bay, Oahu, Hawaii.</title>
        <authorList>
            <person name="Beurmann S."/>
            <person name="Videau P."/>
            <person name="Ushijima B."/>
            <person name="Smith A.M."/>
            <person name="Aeby G.S."/>
            <person name="Callahan S.M."/>
            <person name="Belcaid M."/>
        </authorList>
    </citation>
    <scope>NUCLEOTIDE SEQUENCE [LARGE SCALE GENOMIC DNA]</scope>
    <source>
        <strain evidence="1 2">OCN003</strain>
    </source>
</reference>
<keyword evidence="1" id="KW-0946">Virion</keyword>
<dbReference type="AlphaFoldDB" id="A0A0A7EG16"/>
<dbReference type="Pfam" id="PF02348">
    <property type="entry name" value="CTP_transf_3"/>
    <property type="match status" value="1"/>
</dbReference>
<keyword evidence="1" id="KW-0167">Capsid protein</keyword>
<proteinExistence type="predicted"/>
<dbReference type="Gene3D" id="3.90.550.10">
    <property type="entry name" value="Spore Coat Polysaccharide Biosynthesis Protein SpsA, Chain A"/>
    <property type="match status" value="1"/>
</dbReference>
<dbReference type="InterPro" id="IPR029044">
    <property type="entry name" value="Nucleotide-diphossugar_trans"/>
</dbReference>
<sequence length="254" mass="28949">MGTTAFIQARMGSSRLPGKVMKPLNGQPVIRHIVSRLESCKYIDKIVVLTSTNPENKVLVDYLTAEGISVFQGDENNVLARFQAALQHYQCDTVLRITGDSPLLDFEICDQLIHYFNLHGADYAYLSEQFAEGVDCEVVKASLLAKLDLAKLRPSEQEHVTLHFYENKENRFHCVELPNTQDDSHYRFTLDTQEDWQVVEAVYQRNSNINNMDYAAVKTYFDQHPEIKVINQHVVRNEGLAISLAQELTGNLNE</sequence>